<dbReference type="InterPro" id="IPR004155">
    <property type="entry name" value="PBS_lyase_HEAT"/>
</dbReference>
<dbReference type="InterPro" id="IPR011989">
    <property type="entry name" value="ARM-like"/>
</dbReference>
<evidence type="ECO:0000313" key="2">
    <source>
        <dbReference type="Proteomes" id="UP000663090"/>
    </source>
</evidence>
<evidence type="ECO:0008006" key="3">
    <source>
        <dbReference type="Google" id="ProtNLM"/>
    </source>
</evidence>
<organism evidence="1 2">
    <name type="scientific">Myxococcus landrumensis</name>
    <dbReference type="NCBI Taxonomy" id="2813577"/>
    <lineage>
        <taxon>Bacteria</taxon>
        <taxon>Pseudomonadati</taxon>
        <taxon>Myxococcota</taxon>
        <taxon>Myxococcia</taxon>
        <taxon>Myxococcales</taxon>
        <taxon>Cystobacterineae</taxon>
        <taxon>Myxococcaceae</taxon>
        <taxon>Myxococcus</taxon>
    </lineage>
</organism>
<protein>
    <recommendedName>
        <fullName evidence="3">HEAT repeat domain-containing protein</fullName>
    </recommendedName>
</protein>
<dbReference type="Gene3D" id="1.25.10.10">
    <property type="entry name" value="Leucine-rich Repeat Variant"/>
    <property type="match status" value="1"/>
</dbReference>
<keyword evidence="2" id="KW-1185">Reference proteome</keyword>
<reference evidence="1 2" key="1">
    <citation type="submission" date="2021-02" db="EMBL/GenBank/DDBJ databases">
        <title>De Novo genome assembly of isolated myxobacteria.</title>
        <authorList>
            <person name="Stevens D.C."/>
        </authorList>
    </citation>
    <scope>NUCLEOTIDE SEQUENCE [LARGE SCALE GENOMIC DNA]</scope>
    <source>
        <strain evidence="1 2">SCHIC003</strain>
    </source>
</reference>
<dbReference type="RefSeq" id="WP_206719561.1">
    <property type="nucleotide sequence ID" value="NZ_CP071091.1"/>
</dbReference>
<accession>A0ABX7NKD5</accession>
<dbReference type="Pfam" id="PF13646">
    <property type="entry name" value="HEAT_2"/>
    <property type="match status" value="1"/>
</dbReference>
<proteinExistence type="predicted"/>
<gene>
    <name evidence="1" type="ORF">JY572_18770</name>
</gene>
<dbReference type="SMART" id="SM00567">
    <property type="entry name" value="EZ_HEAT"/>
    <property type="match status" value="2"/>
</dbReference>
<dbReference type="EMBL" id="CP071091">
    <property type="protein sequence ID" value="QSQ17944.1"/>
    <property type="molecule type" value="Genomic_DNA"/>
</dbReference>
<sequence length="617" mass="69142">MSPLLKLKWSSRESLCAQLLSVLQSIPLEGPHPHESTSADEHHRKVALYLREHPQEPWRHPTRERCIDLLARFAGPAQRDALRELLLDDREGLVARSHALDAACALGIELSPRELAGLLDEALAARDWGNPLSLDALLALARTEENCAIAEQALARATARQRVEVLARSRRSPLHARLRHLLHARWLAEDRETIRREGPDTDLEVDAALATWEQPGSWDVLAHLAHEEVSEALLDDLREGLPIEAFVRWARLRPEVYQQAAEALRLPLPELRAHFHVDDLRERLRHAATHQHLFTYVGDNVPVKRRENFPFAARLLAEWTEERPLLLSLLRHPDVAEHPRRALLAALLLVDRPVAIQWAGESLGAAEPPALVRHLLQEVAQAPRPEERPFYLDVLHGADDVAACFALEALLSLGGVGGDARERVEALARSTHPGLRVRAVAAQVREGRPEELPELARLTRESPEPWLRAEALRWLCEVDHEACRPCVEKALTDDAAWGDAPLAAAEALHALAKRGTPEDLALLMNASVAVLETFSSAARYSSYTFFQMRHLVDESLAFHLARDEGRAHDELPLPPARAFAFDILSHARTPGVKPLKSSFPRALFVPWSRREWGLTDT</sequence>
<evidence type="ECO:0000313" key="1">
    <source>
        <dbReference type="EMBL" id="QSQ17944.1"/>
    </source>
</evidence>
<dbReference type="Proteomes" id="UP000663090">
    <property type="component" value="Chromosome"/>
</dbReference>
<name>A0ABX7NKD5_9BACT</name>
<dbReference type="InterPro" id="IPR016024">
    <property type="entry name" value="ARM-type_fold"/>
</dbReference>
<dbReference type="SUPFAM" id="SSF48371">
    <property type="entry name" value="ARM repeat"/>
    <property type="match status" value="1"/>
</dbReference>